<dbReference type="PANTHER" id="PTHR43649">
    <property type="entry name" value="ARABINOSE-BINDING PROTEIN-RELATED"/>
    <property type="match status" value="1"/>
</dbReference>
<dbReference type="Pfam" id="PF01547">
    <property type="entry name" value="SBP_bac_1"/>
    <property type="match status" value="1"/>
</dbReference>
<dbReference type="SUPFAM" id="SSF53850">
    <property type="entry name" value="Periplasmic binding protein-like II"/>
    <property type="match status" value="1"/>
</dbReference>
<feature type="signal peptide" evidence="1">
    <location>
        <begin position="1"/>
        <end position="22"/>
    </location>
</feature>
<feature type="chain" id="PRO_5038554739" evidence="1">
    <location>
        <begin position="23"/>
        <end position="444"/>
    </location>
</feature>
<reference evidence="2" key="1">
    <citation type="submission" date="2020-02" db="EMBL/GenBank/DDBJ databases">
        <authorList>
            <person name="Meier V. D."/>
        </authorList>
    </citation>
    <scope>NUCLEOTIDE SEQUENCE</scope>
    <source>
        <strain evidence="2">AVDCRST_MAG46</strain>
    </source>
</reference>
<dbReference type="Gene3D" id="3.40.190.10">
    <property type="entry name" value="Periplasmic binding protein-like II"/>
    <property type="match status" value="2"/>
</dbReference>
<accession>A0A6J4LXJ7</accession>
<dbReference type="CDD" id="cd14748">
    <property type="entry name" value="PBP2_UgpB"/>
    <property type="match status" value="1"/>
</dbReference>
<dbReference type="EMBL" id="CADCUD010000149">
    <property type="protein sequence ID" value="CAA9344170.1"/>
    <property type="molecule type" value="Genomic_DNA"/>
</dbReference>
<dbReference type="PROSITE" id="PS51257">
    <property type="entry name" value="PROKAR_LIPOPROTEIN"/>
    <property type="match status" value="1"/>
</dbReference>
<keyword evidence="1" id="KW-0732">Signal</keyword>
<evidence type="ECO:0000313" key="2">
    <source>
        <dbReference type="EMBL" id="CAA9344170.1"/>
    </source>
</evidence>
<dbReference type="InterPro" id="IPR050490">
    <property type="entry name" value="Bact_solute-bd_prot1"/>
</dbReference>
<protein>
    <submittedName>
        <fullName evidence="2">ABC transporter, substrate-binding protein (Cluster 1, maltose/g3p/polyamine/iron)</fullName>
    </submittedName>
</protein>
<sequence length="444" mass="47837">MNARSTRRSASLAGIAALALLAACNTGGGSDNNGSSEGSGPVTEPDEPVEITFSSWVGNTETMKQLAENFNKEYPNITVEFQNVPAEQSQQKLTTQIAGGNPPDTAFVDASATAAFASRKALVNLDGYIERSEVVKPDDYVDAFRTFTTHEGSMYGLPFDGESTGLFYRTDLFEEAGIEAPPATWEEFEAAAAALTDESANQYGYEVFASESAYYFYPWLWQNGGELLSDDGQEVLFDSEEAKEAAEFYVGLTEYSPADYLNSNSYDGRVAFAEGEVGMYMAGAWFAGVLNDEYPDIADKWATAPLPEGDAGCATTIAGDALIMFEQGDEHDASWLWIEYLSRPENIAAWTYKGLPEVPDSGSGTLLPTLTSLLDSPELAEEKPVLKGFIEAMKCGVSSNISNPKWGEIEAALNEELGRAMYGEQTASEALDAAAATAEEIMAD</sequence>
<dbReference type="InterPro" id="IPR006059">
    <property type="entry name" value="SBP"/>
</dbReference>
<gene>
    <name evidence="2" type="ORF">AVDCRST_MAG46-2181</name>
</gene>
<dbReference type="AlphaFoldDB" id="A0A6J4LXJ7"/>
<organism evidence="2">
    <name type="scientific">uncultured Nocardioidaceae bacterium</name>
    <dbReference type="NCBI Taxonomy" id="253824"/>
    <lineage>
        <taxon>Bacteria</taxon>
        <taxon>Bacillati</taxon>
        <taxon>Actinomycetota</taxon>
        <taxon>Actinomycetes</taxon>
        <taxon>Propionibacteriales</taxon>
        <taxon>Nocardioidaceae</taxon>
        <taxon>environmental samples</taxon>
    </lineage>
</organism>
<name>A0A6J4LXJ7_9ACTN</name>
<dbReference type="PANTHER" id="PTHR43649:SF12">
    <property type="entry name" value="DIACETYLCHITOBIOSE BINDING PROTEIN DASA"/>
    <property type="match status" value="1"/>
</dbReference>
<proteinExistence type="predicted"/>
<evidence type="ECO:0000256" key="1">
    <source>
        <dbReference type="SAM" id="SignalP"/>
    </source>
</evidence>